<keyword evidence="1" id="KW-0472">Membrane</keyword>
<sequence length="368" mass="40010">MLVVYSFISWLGGNIAWFILPFYMKSLGYTYGDVGVVFSASTLAQALALLFSGPLSAKLGYKRSILLGLGLMFSGRAIQVAFPSLLPLALGGALVGIGLAFESPSFTSLLSGEVSDEKRHYLFSLSSALGTIGSAVGLIIAGVLPRWLTYRETFALVLLVIPLRFLVILPTRPVLNGGRRIKLRGEILRRIAKFAVPQALIGLGAGIAIPYVGLWFNQRFGTSLESIGWLFAVQQFIMGLGTFLLPIVADRMGSVKTIVAFNGSASALIALMPLSPSFPVAALLYTVRTILMNIVNPIWSSFMMGFFSKEERSTAMALNNLSWTATFGVGQFIGGFIFDVSLTWPFFITALLYSLSMAVFWETFKKED</sequence>
<dbReference type="GO" id="GO:0022857">
    <property type="term" value="F:transmembrane transporter activity"/>
    <property type="evidence" value="ECO:0007669"/>
    <property type="project" value="InterPro"/>
</dbReference>
<dbReference type="AlphaFoldDB" id="W8P4K1"/>
<feature type="transmembrane region" description="Helical" evidence="1">
    <location>
        <begin position="228"/>
        <end position="248"/>
    </location>
</feature>
<reference evidence="3 4" key="1">
    <citation type="submission" date="2014-02" db="EMBL/GenBank/DDBJ databases">
        <title>Genome Sequence of an Hyperthermophilic Archaeon, Thermococcus nautili 30-1, producing viral vesicles.</title>
        <authorList>
            <person name="Oberto J."/>
            <person name="Gaudin M."/>
            <person name="Cossu M."/>
            <person name="Gorlas A."/>
            <person name="Slesarev A."/>
            <person name="Marguet E."/>
            <person name="Forterre P."/>
        </authorList>
    </citation>
    <scope>NUCLEOTIDE SEQUENCE [LARGE SCALE GENOMIC DNA]</scope>
    <source>
        <strain evidence="3 4">30-1</strain>
    </source>
</reference>
<dbReference type="KEGG" id="tnu:BD01_2125"/>
<dbReference type="PANTHER" id="PTHR23520">
    <property type="entry name" value="TRANSPORTER, PUTATIVE (AFU_ORTHOLOGUE AFUA_3G04000)-RELATED"/>
    <property type="match status" value="1"/>
</dbReference>
<feature type="transmembrane region" description="Helical" evidence="1">
    <location>
        <begin position="255"/>
        <end position="274"/>
    </location>
</feature>
<keyword evidence="1" id="KW-1133">Transmembrane helix</keyword>
<evidence type="ECO:0000313" key="4">
    <source>
        <dbReference type="Proteomes" id="UP000019434"/>
    </source>
</evidence>
<dbReference type="STRING" id="195522.BD01_2125"/>
<dbReference type="PROSITE" id="PS50850">
    <property type="entry name" value="MFS"/>
    <property type="match status" value="1"/>
</dbReference>
<protein>
    <submittedName>
        <fullName evidence="3">Permeases of the major facilitator superfamily</fullName>
    </submittedName>
</protein>
<dbReference type="eggNOG" id="arCOG00132">
    <property type="taxonomic scope" value="Archaea"/>
</dbReference>
<feature type="transmembrane region" description="Helical" evidence="1">
    <location>
        <begin position="280"/>
        <end position="299"/>
    </location>
</feature>
<dbReference type="InterPro" id="IPR020846">
    <property type="entry name" value="MFS_dom"/>
</dbReference>
<dbReference type="InterPro" id="IPR011701">
    <property type="entry name" value="MFS"/>
</dbReference>
<feature type="transmembrane region" description="Helical" evidence="1">
    <location>
        <begin position="154"/>
        <end position="175"/>
    </location>
</feature>
<dbReference type="InterPro" id="IPR036259">
    <property type="entry name" value="MFS_trans_sf"/>
</dbReference>
<evidence type="ECO:0000259" key="2">
    <source>
        <dbReference type="PROSITE" id="PS50850"/>
    </source>
</evidence>
<dbReference type="SUPFAM" id="SSF103473">
    <property type="entry name" value="MFS general substrate transporter"/>
    <property type="match status" value="1"/>
</dbReference>
<feature type="transmembrane region" description="Helical" evidence="1">
    <location>
        <begin position="7"/>
        <end position="24"/>
    </location>
</feature>
<feature type="transmembrane region" description="Helical" evidence="1">
    <location>
        <begin position="195"/>
        <end position="216"/>
    </location>
</feature>
<dbReference type="Pfam" id="PF07690">
    <property type="entry name" value="MFS_1"/>
    <property type="match status" value="2"/>
</dbReference>
<feature type="transmembrane region" description="Helical" evidence="1">
    <location>
        <begin position="88"/>
        <end position="110"/>
    </location>
</feature>
<dbReference type="EMBL" id="CP007264">
    <property type="protein sequence ID" value="AHL23721.1"/>
    <property type="molecule type" value="Genomic_DNA"/>
</dbReference>
<accession>W8P4K1</accession>
<keyword evidence="4" id="KW-1185">Reference proteome</keyword>
<feature type="domain" description="Major facilitator superfamily (MFS) profile" evidence="2">
    <location>
        <begin position="1"/>
        <end position="368"/>
    </location>
</feature>
<feature type="transmembrane region" description="Helical" evidence="1">
    <location>
        <begin position="122"/>
        <end position="148"/>
    </location>
</feature>
<keyword evidence="1" id="KW-0812">Transmembrane</keyword>
<feature type="transmembrane region" description="Helical" evidence="1">
    <location>
        <begin position="344"/>
        <end position="364"/>
    </location>
</feature>
<dbReference type="Proteomes" id="UP000019434">
    <property type="component" value="Chromosome"/>
</dbReference>
<proteinExistence type="predicted"/>
<dbReference type="Gene3D" id="1.20.1250.20">
    <property type="entry name" value="MFS general substrate transporter like domains"/>
    <property type="match status" value="2"/>
</dbReference>
<organism evidence="3 4">
    <name type="scientific">Thermococcus nautili</name>
    <dbReference type="NCBI Taxonomy" id="195522"/>
    <lineage>
        <taxon>Archaea</taxon>
        <taxon>Methanobacteriati</taxon>
        <taxon>Methanobacteriota</taxon>
        <taxon>Thermococci</taxon>
        <taxon>Thermococcales</taxon>
        <taxon>Thermococcaceae</taxon>
        <taxon>Thermococcus</taxon>
    </lineage>
</organism>
<dbReference type="HOGENOM" id="CLU_025894_0_2_2"/>
<evidence type="ECO:0000256" key="1">
    <source>
        <dbReference type="SAM" id="Phobius"/>
    </source>
</evidence>
<gene>
    <name evidence="3" type="ORF">BD01_2125</name>
</gene>
<name>W8P4K1_9EURY</name>
<dbReference type="PANTHER" id="PTHR23520:SF5">
    <property type="entry name" value="TRANSPORTER, PUTATIVE (AFU_ORTHOLOGUE AFUA_3G04000)-RELATED"/>
    <property type="match status" value="1"/>
</dbReference>
<evidence type="ECO:0000313" key="3">
    <source>
        <dbReference type="EMBL" id="AHL23721.1"/>
    </source>
</evidence>
<feature type="transmembrane region" description="Helical" evidence="1">
    <location>
        <begin position="320"/>
        <end position="338"/>
    </location>
</feature>